<proteinExistence type="predicted"/>
<evidence type="ECO:0000313" key="2">
    <source>
        <dbReference type="Proteomes" id="UP001189122"/>
    </source>
</evidence>
<dbReference type="PANTHER" id="PTHR36794:SF1">
    <property type="entry name" value="TRANSMEMBRANE PROTEIN"/>
    <property type="match status" value="1"/>
</dbReference>
<dbReference type="Gene3D" id="3.40.50.300">
    <property type="entry name" value="P-loop containing nucleotide triphosphate hydrolases"/>
    <property type="match status" value="1"/>
</dbReference>
<evidence type="ECO:0000313" key="1">
    <source>
        <dbReference type="EMBL" id="CAA2629248.1"/>
    </source>
</evidence>
<organism evidence="1">
    <name type="scientific">Spirodela intermedia</name>
    <name type="common">Intermediate duckweed</name>
    <dbReference type="NCBI Taxonomy" id="51605"/>
    <lineage>
        <taxon>Eukaryota</taxon>
        <taxon>Viridiplantae</taxon>
        <taxon>Streptophyta</taxon>
        <taxon>Embryophyta</taxon>
        <taxon>Tracheophyta</taxon>
        <taxon>Spermatophyta</taxon>
        <taxon>Magnoliopsida</taxon>
        <taxon>Liliopsida</taxon>
        <taxon>Araceae</taxon>
        <taxon>Lemnoideae</taxon>
        <taxon>Spirodela</taxon>
    </lineage>
</organism>
<protein>
    <submittedName>
        <fullName evidence="1">Uncharacterized protein</fullName>
    </submittedName>
</protein>
<dbReference type="AlphaFoldDB" id="A0A7I8JGH6"/>
<gene>
    <name evidence="1" type="ORF">SI7747_11014886</name>
</gene>
<dbReference type="EMBL" id="LR743598">
    <property type="protein sequence ID" value="CAA2629248.1"/>
    <property type="molecule type" value="Genomic_DNA"/>
</dbReference>
<dbReference type="EMBL" id="CACRZD030000011">
    <property type="protein sequence ID" value="CAA6668492.1"/>
    <property type="molecule type" value="Genomic_DNA"/>
</dbReference>
<sequence length="455" mass="51265">MLRLLIAPYVEAEWELILKGWLCSAVSVYCLARFAQDGAAIFRYGPVRPRAAVGGVPIRVDVFGGQLCTETSASSKGGEDPTGEVAHRIHSRSQGRRGYCLALLNILFFNARQVSKNALQLMVIPLMSLSLLILAKAPEDISGGSSVECLLSKANNADLLYEIQRTFEDEAKPRFLVQKIVKVIHIGGTLLLCAALCWLKGAFLILLTCVVHNISGSVIRPYCKPAIERLFNLQNFRPQLRCGDIKFCDVTFRYEKPRALPSPCWAIWWGKTTLTKLLLRLYDPQSGIRLRSLRNTSACNYYCCCSGVIFRHHVAEILVTRLDGEINMELVEKAARTANAVEFIRNLPDMATTPISRLHGLYQESSILILDEETRLGILTANHTVLVIAHEWRTRGGEDQGARGDLPLRLGSYILVYGGLGVYIAWRWRKLRQTEDRVFSLYLSRDRRWKFYALC</sequence>
<dbReference type="Proteomes" id="UP001189122">
    <property type="component" value="Unassembled WGS sequence"/>
</dbReference>
<accession>A0A7I8JGH6</accession>
<name>A0A7I8JGH6_SPIIN</name>
<dbReference type="PANTHER" id="PTHR36794">
    <property type="entry name" value="TRANSMEMBRANE PROTEIN"/>
    <property type="match status" value="1"/>
</dbReference>
<dbReference type="SUPFAM" id="SSF52540">
    <property type="entry name" value="P-loop containing nucleoside triphosphate hydrolases"/>
    <property type="match status" value="1"/>
</dbReference>
<keyword evidence="2" id="KW-1185">Reference proteome</keyword>
<dbReference type="InterPro" id="IPR027417">
    <property type="entry name" value="P-loop_NTPase"/>
</dbReference>
<reference evidence="1 2" key="1">
    <citation type="submission" date="2019-12" db="EMBL/GenBank/DDBJ databases">
        <authorList>
            <person name="Scholz U."/>
            <person name="Mascher M."/>
            <person name="Fiebig A."/>
        </authorList>
    </citation>
    <scope>NUCLEOTIDE SEQUENCE</scope>
</reference>